<dbReference type="InterPro" id="IPR029031">
    <property type="entry name" value="Gingipain_N_sf"/>
</dbReference>
<gene>
    <name evidence="2" type="ORF">S03H2_03267</name>
</gene>
<sequence length="392" mass="44834">MVLILSFFILHDIKPLQYIDPFDRIPSYYGEYVATQIKMPFTYKVISSPDQPRDELIVVVVNDSLYPRIQNSIDRYIQDLTNEGYATQVITALGGTPEDIRNLLIAQVPNDLVGALLVGDIPIAWWEESSYGEDYPIDFFFTDLDGNWVDTNGNGIYDQHNGNVSPDIWVGRLYASPLTYDNEVRLINNYFDTNHQYRTHTLTLPSKGLVYNEVTWYPNDHGMGYLYNDVTVVNNANTTTAYDYKNRLGQEFQFVHLIAHSSCWAHTFFLANEFPGGGSVFSFEIPFVDPNAFFYFLNCCMAARYTETNNLANWYLFSRSYSQVVIASSSLMYGVSSLADFYQALSNDSTFGDAFKKWHQSNYDWFMGTLLLGDPSLKVLDHPLSLVTKEET</sequence>
<dbReference type="EMBL" id="BARU01001192">
    <property type="protein sequence ID" value="GAH30041.1"/>
    <property type="molecule type" value="Genomic_DNA"/>
</dbReference>
<protein>
    <recommendedName>
        <fullName evidence="1">Gingipain domain-containing protein</fullName>
    </recommendedName>
</protein>
<dbReference type="Gene3D" id="3.40.50.10390">
    <property type="entry name" value="Gingipain r, domain 1"/>
    <property type="match status" value="1"/>
</dbReference>
<dbReference type="Pfam" id="PF01364">
    <property type="entry name" value="Peptidase_C25"/>
    <property type="match status" value="1"/>
</dbReference>
<feature type="domain" description="Gingipain" evidence="1">
    <location>
        <begin position="70"/>
        <end position="379"/>
    </location>
</feature>
<feature type="non-terminal residue" evidence="2">
    <location>
        <position position="392"/>
    </location>
</feature>
<dbReference type="InterPro" id="IPR001769">
    <property type="entry name" value="Gingipain"/>
</dbReference>
<accession>X1E9W0</accession>
<evidence type="ECO:0000313" key="2">
    <source>
        <dbReference type="EMBL" id="GAH30041.1"/>
    </source>
</evidence>
<comment type="caution">
    <text evidence="2">The sequence shown here is derived from an EMBL/GenBank/DDBJ whole genome shotgun (WGS) entry which is preliminary data.</text>
</comment>
<dbReference type="GO" id="GO:0008234">
    <property type="term" value="F:cysteine-type peptidase activity"/>
    <property type="evidence" value="ECO:0007669"/>
    <property type="project" value="InterPro"/>
</dbReference>
<name>X1E9W0_9ZZZZ</name>
<reference evidence="2" key="1">
    <citation type="journal article" date="2014" name="Front. Microbiol.">
        <title>High frequency of phylogenetically diverse reductive dehalogenase-homologous genes in deep subseafloor sedimentary metagenomes.</title>
        <authorList>
            <person name="Kawai M."/>
            <person name="Futagami T."/>
            <person name="Toyoda A."/>
            <person name="Takaki Y."/>
            <person name="Nishi S."/>
            <person name="Hori S."/>
            <person name="Arai W."/>
            <person name="Tsubouchi T."/>
            <person name="Morono Y."/>
            <person name="Uchiyama I."/>
            <person name="Ito T."/>
            <person name="Fujiyama A."/>
            <person name="Inagaki F."/>
            <person name="Takami H."/>
        </authorList>
    </citation>
    <scope>NUCLEOTIDE SEQUENCE</scope>
    <source>
        <strain evidence="2">Expedition CK06-06</strain>
    </source>
</reference>
<organism evidence="2">
    <name type="scientific">marine sediment metagenome</name>
    <dbReference type="NCBI Taxonomy" id="412755"/>
    <lineage>
        <taxon>unclassified sequences</taxon>
        <taxon>metagenomes</taxon>
        <taxon>ecological metagenomes</taxon>
    </lineage>
</organism>
<dbReference type="AlphaFoldDB" id="X1E9W0"/>
<dbReference type="GO" id="GO:0006508">
    <property type="term" value="P:proteolysis"/>
    <property type="evidence" value="ECO:0007669"/>
    <property type="project" value="InterPro"/>
</dbReference>
<evidence type="ECO:0000259" key="1">
    <source>
        <dbReference type="Pfam" id="PF01364"/>
    </source>
</evidence>
<proteinExistence type="predicted"/>